<proteinExistence type="predicted"/>
<dbReference type="EMBL" id="LXLT01000027">
    <property type="protein sequence ID" value="OFD79441.1"/>
    <property type="molecule type" value="Genomic_DNA"/>
</dbReference>
<keyword evidence="1" id="KW-0732">Signal</keyword>
<dbReference type="AlphaFoldDB" id="A0A1E8B7Q1"/>
<name>A0A1E8B7Q1_BACMY</name>
<protein>
    <recommendedName>
        <fullName evidence="4">Lipoprotein</fullName>
    </recommendedName>
</protein>
<reference evidence="2 3" key="1">
    <citation type="submission" date="2016-05" db="EMBL/GenBank/DDBJ databases">
        <title>Bacillus thuringiensis and Bacillus weihenstephanensis as novel biocontrol agents of wilt causing Verticillium species.</title>
        <authorList>
            <person name="Hollensteiner J."/>
            <person name="Wemheuer F."/>
            <person name="Harting R."/>
            <person name="Kolarzyk A."/>
            <person name="Diaz-Valerio S."/>
            <person name="Poehlein A."/>
            <person name="Brzuszkiewicz E."/>
            <person name="Nesemann K."/>
            <person name="Braus-Stromeyer S."/>
            <person name="Braus G."/>
            <person name="Daniel R."/>
            <person name="Liesegang H."/>
        </authorList>
    </citation>
    <scope>NUCLEOTIDE SEQUENCE [LARGE SCALE GENOMIC DNA]</scope>
    <source>
        <strain evidence="2 3">GOE8</strain>
    </source>
</reference>
<evidence type="ECO:0008006" key="4">
    <source>
        <dbReference type="Google" id="ProtNLM"/>
    </source>
</evidence>
<comment type="caution">
    <text evidence="2">The sequence shown here is derived from an EMBL/GenBank/DDBJ whole genome shotgun (WGS) entry which is preliminary data.</text>
</comment>
<feature type="chain" id="PRO_5038838049" description="Lipoprotein" evidence="1">
    <location>
        <begin position="31"/>
        <end position="350"/>
    </location>
</feature>
<evidence type="ECO:0000313" key="2">
    <source>
        <dbReference type="EMBL" id="OFD79441.1"/>
    </source>
</evidence>
<sequence length="350" mass="38516">MYGRGGFMKFGKKGLLVVASLSLFALSACGKSAKETVVSSTENILNAKQMESSGSISIKLDSNAKDMKPEDKAAIDMLKNISITVDSKTDKDAKKDEITIGANIKTDAMKMDISIPMLMDEGKKALYVKANNVKSLLQLAGIPGDSFSTLEGKVIKMDMKDLGEVDIKESTEIQGKVQKLLLDAIKALPEDNFTKEKDVYTVKLTGKALKAVIEKIFDEMSTMKNFTGTKQEIADFKKELEGANLGKSSVSLIYTMDGKIIKKQDAAIHFEAKNPKDEKETFKFDMNIHSDIKSIDKPIKFTFDTSEKNIVPMDELQKMIGEFMNQFMMNGEMDGGKVTPVQPTPTEPAA</sequence>
<dbReference type="PROSITE" id="PS51257">
    <property type="entry name" value="PROKAR_LIPOPROTEIN"/>
    <property type="match status" value="1"/>
</dbReference>
<evidence type="ECO:0000313" key="3">
    <source>
        <dbReference type="Proteomes" id="UP000175706"/>
    </source>
</evidence>
<organism evidence="2 3">
    <name type="scientific">Bacillus mycoides</name>
    <dbReference type="NCBI Taxonomy" id="1405"/>
    <lineage>
        <taxon>Bacteria</taxon>
        <taxon>Bacillati</taxon>
        <taxon>Bacillota</taxon>
        <taxon>Bacilli</taxon>
        <taxon>Bacillales</taxon>
        <taxon>Bacillaceae</taxon>
        <taxon>Bacillus</taxon>
        <taxon>Bacillus cereus group</taxon>
    </lineage>
</organism>
<evidence type="ECO:0000256" key="1">
    <source>
        <dbReference type="SAM" id="SignalP"/>
    </source>
</evidence>
<dbReference type="Proteomes" id="UP000175706">
    <property type="component" value="Unassembled WGS sequence"/>
</dbReference>
<gene>
    <name evidence="2" type="ORF">BWGOE8_24820</name>
</gene>
<feature type="signal peptide" evidence="1">
    <location>
        <begin position="1"/>
        <end position="30"/>
    </location>
</feature>
<dbReference type="PATRIC" id="fig|86662.25.peg.2506"/>
<accession>A0A1E8B7Q1</accession>